<comment type="subcellular location">
    <subcellularLocation>
        <location evidence="1">Host cell membrane</location>
        <topology evidence="1">Single-pass type I membrane protein</topology>
    </subcellularLocation>
    <subcellularLocation>
        <location evidence="2">Host endomembrane system</location>
        <topology evidence="2">Peripheral membrane protein</topology>
    </subcellularLocation>
    <subcellularLocation>
        <location evidence="3">Virion membrane</location>
        <topology evidence="3">Single-pass type I membrane protein</topology>
    </subcellularLocation>
</comment>
<dbReference type="SUPFAM" id="SSF58069">
    <property type="entry name" value="Virus ectodomain"/>
    <property type="match status" value="1"/>
</dbReference>
<evidence type="ECO:0000256" key="15">
    <source>
        <dbReference type="SAM" id="Phobius"/>
    </source>
</evidence>
<feature type="transmembrane region" description="Helical" evidence="15">
    <location>
        <begin position="35"/>
        <end position="61"/>
    </location>
</feature>
<evidence type="ECO:0008006" key="18">
    <source>
        <dbReference type="Google" id="ProtNLM"/>
    </source>
</evidence>
<keyword evidence="12" id="KW-0325">Glycoprotein</keyword>
<proteinExistence type="predicted"/>
<dbReference type="GeneTree" id="ENSGT00530000064449"/>
<evidence type="ECO:0000256" key="14">
    <source>
        <dbReference type="SAM" id="MobiDB-lite"/>
    </source>
</evidence>
<dbReference type="PANTHER" id="PTHR10424:SF81">
    <property type="entry name" value="ERVV2 PROTEIN"/>
    <property type="match status" value="1"/>
</dbReference>
<evidence type="ECO:0000256" key="3">
    <source>
        <dbReference type="ARBA" id="ARBA00004563"/>
    </source>
</evidence>
<dbReference type="InParanoid" id="A0A669E6F8"/>
<evidence type="ECO:0000256" key="13">
    <source>
        <dbReference type="ARBA" id="ARBA00023288"/>
    </source>
</evidence>
<keyword evidence="17" id="KW-1185">Reference proteome</keyword>
<name>A0A669E6F8_ORENI</name>
<dbReference type="Pfam" id="PF00429">
    <property type="entry name" value="TLV_coat"/>
    <property type="match status" value="1"/>
</dbReference>
<dbReference type="Ensembl" id="ENSONIT00000090044.1">
    <property type="protein sequence ID" value="ENSONIP00000066532.1"/>
    <property type="gene ID" value="ENSONIG00000039693.1"/>
</dbReference>
<keyword evidence="6 15" id="KW-0812">Transmembrane</keyword>
<evidence type="ECO:0000256" key="1">
    <source>
        <dbReference type="ARBA" id="ARBA00004402"/>
    </source>
</evidence>
<dbReference type="PANTHER" id="PTHR10424">
    <property type="entry name" value="VIRAL ENVELOPE PROTEIN"/>
    <property type="match status" value="1"/>
</dbReference>
<dbReference type="Gene3D" id="1.10.287.210">
    <property type="match status" value="1"/>
</dbReference>
<evidence type="ECO:0000313" key="16">
    <source>
        <dbReference type="Ensembl" id="ENSONIP00000066532.1"/>
    </source>
</evidence>
<dbReference type="AlphaFoldDB" id="A0A669E6F8"/>
<keyword evidence="4" id="KW-1032">Host cell membrane</keyword>
<dbReference type="InterPro" id="IPR018154">
    <property type="entry name" value="TLV/ENV_coat_polyprotein"/>
</dbReference>
<evidence type="ECO:0000256" key="2">
    <source>
        <dbReference type="ARBA" id="ARBA00004531"/>
    </source>
</evidence>
<keyword evidence="11" id="KW-1015">Disulfide bond</keyword>
<evidence type="ECO:0000256" key="4">
    <source>
        <dbReference type="ARBA" id="ARBA00022511"/>
    </source>
</evidence>
<protein>
    <recommendedName>
        <fullName evidence="18">Envelope polyprotein</fullName>
    </recommendedName>
</protein>
<feature type="region of interest" description="Disordered" evidence="14">
    <location>
        <begin position="1"/>
        <end position="24"/>
    </location>
</feature>
<evidence type="ECO:0000256" key="7">
    <source>
        <dbReference type="ARBA" id="ARBA00022870"/>
    </source>
</evidence>
<evidence type="ECO:0000256" key="5">
    <source>
        <dbReference type="ARBA" id="ARBA00022581"/>
    </source>
</evidence>
<keyword evidence="8 15" id="KW-1133">Transmembrane helix</keyword>
<accession>A0A669E6F8</accession>
<reference evidence="16" key="2">
    <citation type="submission" date="2025-08" db="UniProtKB">
        <authorList>
            <consortium name="Ensembl"/>
        </authorList>
    </citation>
    <scope>IDENTIFICATION</scope>
</reference>
<evidence type="ECO:0000256" key="6">
    <source>
        <dbReference type="ARBA" id="ARBA00022692"/>
    </source>
</evidence>
<keyword evidence="5" id="KW-0945">Host-virus interaction</keyword>
<keyword evidence="9 15" id="KW-0472">Membrane</keyword>
<dbReference type="OMA" id="NTTHCSE"/>
<dbReference type="Proteomes" id="UP000005207">
    <property type="component" value="Linkage group LG10"/>
</dbReference>
<evidence type="ECO:0000256" key="12">
    <source>
        <dbReference type="ARBA" id="ARBA00023180"/>
    </source>
</evidence>
<organism evidence="16 17">
    <name type="scientific">Oreochromis niloticus</name>
    <name type="common">Nile tilapia</name>
    <name type="synonym">Tilapia nilotica</name>
    <dbReference type="NCBI Taxonomy" id="8128"/>
    <lineage>
        <taxon>Eukaryota</taxon>
        <taxon>Metazoa</taxon>
        <taxon>Chordata</taxon>
        <taxon>Craniata</taxon>
        <taxon>Vertebrata</taxon>
        <taxon>Euteleostomi</taxon>
        <taxon>Actinopterygii</taxon>
        <taxon>Neopterygii</taxon>
        <taxon>Teleostei</taxon>
        <taxon>Neoteleostei</taxon>
        <taxon>Acanthomorphata</taxon>
        <taxon>Ovalentaria</taxon>
        <taxon>Cichlomorphae</taxon>
        <taxon>Cichliformes</taxon>
        <taxon>Cichlidae</taxon>
        <taxon>African cichlids</taxon>
        <taxon>Pseudocrenilabrinae</taxon>
        <taxon>Oreochromini</taxon>
        <taxon>Oreochromis</taxon>
    </lineage>
</organism>
<keyword evidence="7" id="KW-1043">Host membrane</keyword>
<evidence type="ECO:0000256" key="11">
    <source>
        <dbReference type="ARBA" id="ARBA00023157"/>
    </source>
</evidence>
<evidence type="ECO:0000256" key="10">
    <source>
        <dbReference type="ARBA" id="ARBA00023139"/>
    </source>
</evidence>
<sequence length="608" mass="67651">MPDIDVQNEHSDISDGEGPVPNRTRRRCWSEECQLMIIITLCFLFVISTFLAIAIVCMNIACTSNTCNSYCPKGYSPTTDDSDPCNEWTQKQTVSREKRSMKSHLQPPKGNSWYDQLNASATDANRINCVVCAEARPKLKIVGYPIPNGSLTDGNGVGWGAWVARMNSGANMTQVHPLDCLLMHNYVPHNKTEMAFFVNLLQTLETVINTSLRACAPKEPIKNLITLPVTPPELAHNMTMVCLWRLRVPEKQGVSFVYPNKTRHFDTNTTHCSEIWSVVGYGNEYSNWRNCENETVCSILGPKIYKGSNIHLRAPNNTRNDSRWGRAIKSILVPKLTRPIPGLLWLCNGTLKQRLPANWTGICGIVTLAQEILIQIPKTHSHASPRSRRSLVEDSGNKAWIDAIGVPRGIPREYKAQSEVAAGFASLLPIIQVNKNVAWINYVYYNQQRHLNLTNQALKLLGEQLSATSLMTVQNRMALDMLLAERGGVCAMFGDMCCTFIPNNTAPGGSFEQTMKMLQDLQVELKENAGTWSELDEAFQSMFGGWADTIKVLATILCSILVMLAIIVCCIVPCFKALIKKVAKDTATGIFLAQAYSPIATEEEEDCV</sequence>
<evidence type="ECO:0000256" key="9">
    <source>
        <dbReference type="ARBA" id="ARBA00023136"/>
    </source>
</evidence>
<evidence type="ECO:0000256" key="8">
    <source>
        <dbReference type="ARBA" id="ARBA00022989"/>
    </source>
</evidence>
<keyword evidence="13" id="KW-0449">Lipoprotein</keyword>
<evidence type="ECO:0000313" key="17">
    <source>
        <dbReference type="Proteomes" id="UP000005207"/>
    </source>
</evidence>
<feature type="transmembrane region" description="Helical" evidence="15">
    <location>
        <begin position="552"/>
        <end position="575"/>
    </location>
</feature>
<keyword evidence="10" id="KW-0564">Palmitate</keyword>
<reference evidence="16" key="3">
    <citation type="submission" date="2025-09" db="UniProtKB">
        <authorList>
            <consortium name="Ensembl"/>
        </authorList>
    </citation>
    <scope>IDENTIFICATION</scope>
</reference>
<reference evidence="17" key="1">
    <citation type="submission" date="2012-01" db="EMBL/GenBank/DDBJ databases">
        <title>The Genome Sequence of Oreochromis niloticus (Nile Tilapia).</title>
        <authorList>
            <consortium name="Broad Institute Genome Assembly Team"/>
            <consortium name="Broad Institute Sequencing Platform"/>
            <person name="Di Palma F."/>
            <person name="Johnson J."/>
            <person name="Lander E.S."/>
            <person name="Lindblad-Toh K."/>
        </authorList>
    </citation>
    <scope>NUCLEOTIDE SEQUENCE [LARGE SCALE GENOMIC DNA]</scope>
</reference>